<keyword evidence="6" id="KW-1015">Disulfide bond</keyword>
<dbReference type="InterPro" id="IPR020894">
    <property type="entry name" value="Cadherin_CS"/>
</dbReference>
<evidence type="ECO:0000313" key="12">
    <source>
        <dbReference type="EMBL" id="CAF3416251.1"/>
    </source>
</evidence>
<dbReference type="Proteomes" id="UP000663872">
    <property type="component" value="Unassembled WGS sequence"/>
</dbReference>
<keyword evidence="4 9" id="KW-0472">Membrane</keyword>
<evidence type="ECO:0000256" key="9">
    <source>
        <dbReference type="SAM" id="Phobius"/>
    </source>
</evidence>
<evidence type="ECO:0000313" key="14">
    <source>
        <dbReference type="Proteomes" id="UP000663848"/>
    </source>
</evidence>
<dbReference type="GO" id="GO:0016342">
    <property type="term" value="C:catenin complex"/>
    <property type="evidence" value="ECO:0007669"/>
    <property type="project" value="TreeGrafter"/>
</dbReference>
<dbReference type="PANTHER" id="PTHR24027:SF438">
    <property type="entry name" value="CADHERIN 23"/>
    <property type="match status" value="1"/>
</dbReference>
<dbReference type="CDD" id="cd00110">
    <property type="entry name" value="LamG"/>
    <property type="match status" value="1"/>
</dbReference>
<keyword evidence="9" id="KW-1133">Transmembrane helix</keyword>
<dbReference type="PROSITE" id="PS00232">
    <property type="entry name" value="CADHERIN_1"/>
    <property type="match status" value="1"/>
</dbReference>
<keyword evidence="3 5" id="KW-0106">Calcium</keyword>
<evidence type="ECO:0000256" key="6">
    <source>
        <dbReference type="PROSITE-ProRule" id="PRU00122"/>
    </source>
</evidence>
<organism evidence="13 14">
    <name type="scientific">Rotaria socialis</name>
    <dbReference type="NCBI Taxonomy" id="392032"/>
    <lineage>
        <taxon>Eukaryota</taxon>
        <taxon>Metazoa</taxon>
        <taxon>Spiralia</taxon>
        <taxon>Gnathifera</taxon>
        <taxon>Rotifera</taxon>
        <taxon>Eurotatoria</taxon>
        <taxon>Bdelloidea</taxon>
        <taxon>Philodinida</taxon>
        <taxon>Philodinidae</taxon>
        <taxon>Rotaria</taxon>
    </lineage>
</organism>
<evidence type="ECO:0000259" key="11">
    <source>
        <dbReference type="PROSITE" id="PS50268"/>
    </source>
</evidence>
<keyword evidence="7 9" id="KW-0812">Transmembrane</keyword>
<dbReference type="InterPro" id="IPR000233">
    <property type="entry name" value="Cadherin_Y-type_LIR"/>
</dbReference>
<evidence type="ECO:0000256" key="3">
    <source>
        <dbReference type="ARBA" id="ARBA00022837"/>
    </source>
</evidence>
<dbReference type="GO" id="GO:0007156">
    <property type="term" value="P:homophilic cell adhesion via plasma membrane adhesion molecules"/>
    <property type="evidence" value="ECO:0007669"/>
    <property type="project" value="InterPro"/>
</dbReference>
<dbReference type="PANTHER" id="PTHR24027">
    <property type="entry name" value="CADHERIN-23"/>
    <property type="match status" value="1"/>
</dbReference>
<dbReference type="GO" id="GO:0005509">
    <property type="term" value="F:calcium ion binding"/>
    <property type="evidence" value="ECO:0007669"/>
    <property type="project" value="UniProtKB-UniRule"/>
</dbReference>
<dbReference type="Pfam" id="PF00028">
    <property type="entry name" value="Cadherin"/>
    <property type="match status" value="2"/>
</dbReference>
<dbReference type="InterPro" id="IPR015919">
    <property type="entry name" value="Cadherin-like_sf"/>
</dbReference>
<dbReference type="Pfam" id="PF01049">
    <property type="entry name" value="CADH_Y-type_LIR"/>
    <property type="match status" value="1"/>
</dbReference>
<evidence type="ECO:0000259" key="10">
    <source>
        <dbReference type="PROSITE" id="PS50025"/>
    </source>
</evidence>
<name>A0A821JLF2_9BILA</name>
<keyword evidence="7" id="KW-0130">Cell adhesion</keyword>
<dbReference type="InterPro" id="IPR039808">
    <property type="entry name" value="Cadherin"/>
</dbReference>
<dbReference type="InterPro" id="IPR002126">
    <property type="entry name" value="Cadherin-like_dom"/>
</dbReference>
<comment type="caution">
    <text evidence="13">The sequence shown here is derived from an EMBL/GenBank/DDBJ whole genome shotgun (WGS) entry which is preliminary data.</text>
</comment>
<gene>
    <name evidence="12" type="ORF">GRG538_LOCUS11361</name>
    <name evidence="13" type="ORF">QYT958_LOCUS18838</name>
</gene>
<dbReference type="Proteomes" id="UP000663848">
    <property type="component" value="Unassembled WGS sequence"/>
</dbReference>
<feature type="domain" description="Laminin G" evidence="10">
    <location>
        <begin position="1425"/>
        <end position="1608"/>
    </location>
</feature>
<feature type="domain" description="Cadherin" evidence="11">
    <location>
        <begin position="280"/>
        <end position="399"/>
    </location>
</feature>
<dbReference type="CDD" id="cd11304">
    <property type="entry name" value="Cadherin_repeat"/>
    <property type="match status" value="6"/>
</dbReference>
<evidence type="ECO:0000256" key="7">
    <source>
        <dbReference type="RuleBase" id="RU003318"/>
    </source>
</evidence>
<evidence type="ECO:0000313" key="13">
    <source>
        <dbReference type="EMBL" id="CAF4718910.1"/>
    </source>
</evidence>
<evidence type="ECO:0000256" key="4">
    <source>
        <dbReference type="ARBA" id="ARBA00023136"/>
    </source>
</evidence>
<dbReference type="SUPFAM" id="SSF49899">
    <property type="entry name" value="Concanavalin A-like lectins/glucanases"/>
    <property type="match status" value="1"/>
</dbReference>
<dbReference type="GO" id="GO:0045296">
    <property type="term" value="F:cadherin binding"/>
    <property type="evidence" value="ECO:0007669"/>
    <property type="project" value="TreeGrafter"/>
</dbReference>
<dbReference type="GO" id="GO:0008013">
    <property type="term" value="F:beta-catenin binding"/>
    <property type="evidence" value="ECO:0007669"/>
    <property type="project" value="TreeGrafter"/>
</dbReference>
<dbReference type="PRINTS" id="PR00205">
    <property type="entry name" value="CADHERIN"/>
</dbReference>
<dbReference type="InterPro" id="IPR001791">
    <property type="entry name" value="Laminin_G"/>
</dbReference>
<protein>
    <submittedName>
        <fullName evidence="13">Uncharacterized protein</fullName>
    </submittedName>
</protein>
<feature type="domain" description="Cadherin" evidence="11">
    <location>
        <begin position="636"/>
        <end position="750"/>
    </location>
</feature>
<dbReference type="EMBL" id="CAJOBR010003025">
    <property type="protein sequence ID" value="CAF4718910.1"/>
    <property type="molecule type" value="Genomic_DNA"/>
</dbReference>
<dbReference type="SUPFAM" id="SSF49313">
    <property type="entry name" value="Cadherin-like"/>
    <property type="match status" value="5"/>
</dbReference>
<feature type="transmembrane region" description="Helical" evidence="9">
    <location>
        <begin position="1629"/>
        <end position="1654"/>
    </location>
</feature>
<sequence length="1786" mass="201434">MIGSSFDSVSRINLIYGQLAQNNIPDFFYNVDFSGPLFDQAVYTILSDFPVSTPINTEVFKFIVKPRTDDNQPSFTPRKYSNSMRNTTSGSITVTLNHPSFSVINLVNDSYALVTNISPLDYFSPFNRYLFQIIAKQTIPTRPPVTSIAQVQINLENDNVHDPMFIPENQIFYISETAPVGIQFGTVYATDLDNDEITYTINCIQFCIESSTGVLRLEQPLDSSSQSEYSLTVTATDSGSSCLLRPSCYKRTKSIDIIIIVTVVNTKSPRFLNEICGKNISFDENNRQGQDIASLIVSDSDRGENGLITILFPSEQLRTTASGLTNTAYSQFYIEQLNQTSTTRMAFIRTNETFDFDKPGATRVWYLFVLATDHGKPQRQAFCSLRINLHDLNDNAPVFIMTSWHYTIHRSSMNATHTRLLRIAASDADSGLNGMIHYYIGTPNLPYFSINRTSGTITFLSNVGNLANLNISRFPITFYVYAQDRGTPPLLSKNNATVTIHLDDRDEPSAARWLDTRYEELSISITEKFYESYTNQPIFDFDQGFNGSIMYELSSQTPSIMTVSSPFSDNTNIPFRDTPLIRNGRIFSSGITVTSGLHAEIQNVYLLHIRVLVNPPLIGAITITIKDENDQIPTFDIRSIVLSVIEQENGNRTIAQIQAVDRDFDFHNSYVQYRLNQQLSDSEAIGKFHVESDGTIWTNTIFGKETNRTLYRLFITAYNDVPAWNSVIQNSQDFQFDIQVISINDKQPIFNNGSTAINVFINETTAIGTNILNLTITDLDINTNLNLGILNGNIRNTFIFTLFADNSANSMRTQYEAIGQLKLIAPLDFELLPDYRLILFAFDTKNIATINVTVNLFPQNTKAPYFDLMPGYTSYQYEVVDETSYPKLDGQIIQAIDTDNPKSLLHYEIYDNKHPSTLNNLFLHEINNQITIGINSPGLSRDRPFGNSIYNFAIRVTDEDRSGVSSYVPVSIKVIDKNNKAPIPTNSPWIMKEGINSSIDMIFQDYDDPEENNTIPYRADIVNPSNFKLIGSTIKSKVSYKLLYNGILNRTLTKNLTVTFNASDNKGVNRITSISIVISDDFNAYPISNGSKTIKVVYVNSYQNSLRNIDLGSVYVNDLNDWYRADRFYSIRHVSRGQIFNVSNGILSAAETLEPGSYTVDVDVTKPNIESSASSRIQLDVEAINSEHVRQASTIRIQGEYPETLIDPTLGYPLDRLLNALASFLFVNIHSIKILAIRRVFQYRNPYDLPKPFELDKNETLTDVIFYVPAFNQFEVEHILNANLDLFQSRFKIKAVASGPNPCNNYLCPRGTSCRPTRTIGAMPFAVDTNLTSFVGINILDSADCTSCRPTRTIGAIPFTVDTNLTSFVGINILDSADCLNSTYTVNLTNKPNECVTTTFNNLTYCSSISLLSYGPIGPCCEILGRTFDENSGGYARYAGTKFSNIAPARFSFDFIVRSQIVDSLILLYGRNSSRADDFFWIAIEIYQEKLKFHFQNQMLDADRPILNSSIWYHVECQFVDSTVLVSINDQQYYFELNNNNNSNVYDLSTVELYLGGLPTIDPPTASLYPSLTSTNTFKGCIRNVLSNGYYLDMSKTLSSTNSNYGQCPCSITNSCVTRNRLTDIIIPWYTWLTFILVLLLLATMLSIALLIFIRKRIQLKTPIRLCPNDIRDNIIHDKQPDGEEDHSSYDLHVLKKPVHTLSDSNSIFNNHLSNDSDSRIYYQPSLGIYIQQKMNDQTVSYANDTQLRYQYEGDGSIASNLSSIESASVLDYNNYSFFCSFEPKR</sequence>
<reference evidence="13" key="1">
    <citation type="submission" date="2021-02" db="EMBL/GenBank/DDBJ databases">
        <authorList>
            <person name="Nowell W R."/>
        </authorList>
    </citation>
    <scope>NUCLEOTIDE SEQUENCE</scope>
</reference>
<feature type="domain" description="Cadherin" evidence="11">
    <location>
        <begin position="166"/>
        <end position="271"/>
    </location>
</feature>
<dbReference type="PROSITE" id="PS50268">
    <property type="entry name" value="CADHERIN_2"/>
    <property type="match status" value="7"/>
</dbReference>
<accession>A0A821JLF2</accession>
<evidence type="ECO:0000256" key="1">
    <source>
        <dbReference type="ARBA" id="ARBA00004370"/>
    </source>
</evidence>
<dbReference type="GO" id="GO:0016477">
    <property type="term" value="P:cell migration"/>
    <property type="evidence" value="ECO:0007669"/>
    <property type="project" value="TreeGrafter"/>
</dbReference>
<dbReference type="SMART" id="SM00112">
    <property type="entry name" value="CA"/>
    <property type="match status" value="8"/>
</dbReference>
<evidence type="ECO:0000256" key="5">
    <source>
        <dbReference type="PROSITE-ProRule" id="PRU00043"/>
    </source>
</evidence>
<dbReference type="PROSITE" id="PS50025">
    <property type="entry name" value="LAM_G_DOMAIN"/>
    <property type="match status" value="1"/>
</dbReference>
<comment type="subcellular location">
    <subcellularLocation>
        <location evidence="7">Cell membrane</location>
        <topology evidence="7">Single-pass type I membrane protein</topology>
    </subcellularLocation>
    <subcellularLocation>
        <location evidence="1">Membrane</location>
    </subcellularLocation>
</comment>
<dbReference type="Gene3D" id="2.60.120.200">
    <property type="match status" value="1"/>
</dbReference>
<dbReference type="Pfam" id="PF00054">
    <property type="entry name" value="Laminin_G_1"/>
    <property type="match status" value="1"/>
</dbReference>
<evidence type="ECO:0000256" key="2">
    <source>
        <dbReference type="ARBA" id="ARBA00022737"/>
    </source>
</evidence>
<feature type="domain" description="Cadherin" evidence="11">
    <location>
        <begin position="540"/>
        <end position="635"/>
    </location>
</feature>
<keyword evidence="2" id="KW-0677">Repeat</keyword>
<feature type="domain" description="Cadherin" evidence="11">
    <location>
        <begin position="871"/>
        <end position="984"/>
    </location>
</feature>
<dbReference type="InterPro" id="IPR013320">
    <property type="entry name" value="ConA-like_dom_sf"/>
</dbReference>
<evidence type="ECO:0000256" key="8">
    <source>
        <dbReference type="RuleBase" id="RU004357"/>
    </source>
</evidence>
<dbReference type="EMBL" id="CAJNYT010001514">
    <property type="protein sequence ID" value="CAF3416251.1"/>
    <property type="molecule type" value="Genomic_DNA"/>
</dbReference>
<proteinExistence type="predicted"/>
<comment type="function">
    <text evidence="8">Cadherins are calcium-dependent cell adhesion proteins.</text>
</comment>
<dbReference type="Gene3D" id="2.60.40.60">
    <property type="entry name" value="Cadherins"/>
    <property type="match status" value="7"/>
</dbReference>
<feature type="domain" description="Cadherin" evidence="11">
    <location>
        <begin position="753"/>
        <end position="866"/>
    </location>
</feature>
<feature type="disulfide bond" evidence="6">
    <location>
        <begin position="1581"/>
        <end position="1608"/>
    </location>
</feature>
<feature type="domain" description="Cadherin" evidence="11">
    <location>
        <begin position="400"/>
        <end position="510"/>
    </location>
</feature>